<dbReference type="PANTHER" id="PTHR39069:SF8">
    <property type="entry name" value="FI17111P1"/>
    <property type="match status" value="1"/>
</dbReference>
<keyword evidence="4" id="KW-1185">Reference proteome</keyword>
<dbReference type="InterPro" id="IPR006149">
    <property type="entry name" value="EB_dom"/>
</dbReference>
<sequence>MSSDINRNLCLETVARFMDFQYKCSFELSTAQGILQDVKIITWDDAYACSINDANCVKINNYCVCHCLPGYILANKKCLKKMVDIGGICEFDWQCNGTEFANVCDHGICSCSPGYIQINRTCYMYQGNLTLNDTCELTEQCSQPFSVCFQRKCQCINGYSAFDRKGCLKDTVPVGWFCSLHEQCKGSNNSGVCENGRCTCSKGFTFIDLSCEKNQPNSLGRSESQQHAVATILMYKRLKFRITNREDLGVMFADNRKYGCAGFDDSGARISNRNDIKQNVSTLSPFSFAETQGYNVSSKQEDERTDDVYNHLREQTEHDDDTYDHACAVPNHSTDLSDYSNIQDAATFRTPPSKDGDNYSTLRH</sequence>
<feature type="compositionally biased region" description="Polar residues" evidence="1">
    <location>
        <begin position="334"/>
        <end position="344"/>
    </location>
</feature>
<accession>A0A8W8LUW7</accession>
<dbReference type="PANTHER" id="PTHR39069">
    <property type="entry name" value="ECDYSONE-INDUCIBLE GENE E1, ISOFORM A"/>
    <property type="match status" value="1"/>
</dbReference>
<evidence type="ECO:0000256" key="1">
    <source>
        <dbReference type="SAM" id="MobiDB-lite"/>
    </source>
</evidence>
<evidence type="ECO:0000313" key="4">
    <source>
        <dbReference type="Proteomes" id="UP000005408"/>
    </source>
</evidence>
<evidence type="ECO:0000259" key="2">
    <source>
        <dbReference type="Pfam" id="PF01683"/>
    </source>
</evidence>
<organism evidence="3 4">
    <name type="scientific">Magallana gigas</name>
    <name type="common">Pacific oyster</name>
    <name type="synonym">Crassostrea gigas</name>
    <dbReference type="NCBI Taxonomy" id="29159"/>
    <lineage>
        <taxon>Eukaryota</taxon>
        <taxon>Metazoa</taxon>
        <taxon>Spiralia</taxon>
        <taxon>Lophotrochozoa</taxon>
        <taxon>Mollusca</taxon>
        <taxon>Bivalvia</taxon>
        <taxon>Autobranchia</taxon>
        <taxon>Pteriomorphia</taxon>
        <taxon>Ostreida</taxon>
        <taxon>Ostreoidea</taxon>
        <taxon>Ostreidae</taxon>
        <taxon>Magallana</taxon>
    </lineage>
</organism>
<feature type="domain" description="EB" evidence="2">
    <location>
        <begin position="67"/>
        <end position="122"/>
    </location>
</feature>
<evidence type="ECO:0000313" key="3">
    <source>
        <dbReference type="EnsemblMetazoa" id="G29712.1:cds"/>
    </source>
</evidence>
<dbReference type="Pfam" id="PF01683">
    <property type="entry name" value="EB"/>
    <property type="match status" value="2"/>
</dbReference>
<protein>
    <recommendedName>
        <fullName evidence="2">EB domain-containing protein</fullName>
    </recommendedName>
</protein>
<feature type="region of interest" description="Disordered" evidence="1">
    <location>
        <begin position="334"/>
        <end position="364"/>
    </location>
</feature>
<dbReference type="EnsemblMetazoa" id="G29712.1">
    <property type="protein sequence ID" value="G29712.1:cds"/>
    <property type="gene ID" value="G29712"/>
</dbReference>
<dbReference type="AlphaFoldDB" id="A0A8W8LUW7"/>
<feature type="domain" description="EB" evidence="2">
    <location>
        <begin position="167"/>
        <end position="211"/>
    </location>
</feature>
<proteinExistence type="predicted"/>
<reference evidence="3" key="1">
    <citation type="submission" date="2022-08" db="UniProtKB">
        <authorList>
            <consortium name="EnsemblMetazoa"/>
        </authorList>
    </citation>
    <scope>IDENTIFICATION</scope>
    <source>
        <strain evidence="3">05x7-T-G4-1.051#20</strain>
    </source>
</reference>
<name>A0A8W8LUW7_MAGGI</name>
<dbReference type="Proteomes" id="UP000005408">
    <property type="component" value="Unassembled WGS sequence"/>
</dbReference>